<comment type="caution">
    <text evidence="9">The sequence shown here is derived from an EMBL/GenBank/DDBJ whole genome shotgun (WGS) entry which is preliminary data.</text>
</comment>
<evidence type="ECO:0000256" key="2">
    <source>
        <dbReference type="ARBA" id="ARBA00022531"/>
    </source>
</evidence>
<dbReference type="EMBL" id="AGSI01000001">
    <property type="protein sequence ID" value="EIE27294.1"/>
    <property type="molecule type" value="Genomic_DNA"/>
</dbReference>
<keyword evidence="6 8" id="KW-0472">Membrane</keyword>
<dbReference type="KEGG" id="csl:COCSUDRAFT_52123"/>
<dbReference type="Pfam" id="PF06298">
    <property type="entry name" value="PsbY"/>
    <property type="match status" value="3"/>
</dbReference>
<dbReference type="GeneID" id="17045309"/>
<evidence type="ECO:0000256" key="8">
    <source>
        <dbReference type="SAM" id="Phobius"/>
    </source>
</evidence>
<gene>
    <name evidence="9" type="ORF">COCSUDRAFT_52123</name>
</gene>
<keyword evidence="5" id="KW-0793">Thylakoid</keyword>
<keyword evidence="7" id="KW-0604">Photosystem II</keyword>
<dbReference type="AlphaFoldDB" id="I0Z9H5"/>
<evidence type="ECO:0000313" key="10">
    <source>
        <dbReference type="Proteomes" id="UP000007264"/>
    </source>
</evidence>
<dbReference type="GO" id="GO:0045454">
    <property type="term" value="P:cell redox homeostasis"/>
    <property type="evidence" value="ECO:0007669"/>
    <property type="project" value="TreeGrafter"/>
</dbReference>
<accession>I0Z9H5</accession>
<sequence>MAAVSTSQVAGRSALAQSARALRPVASPSRVFGVSPLPLRLPSIRCSAQAQHSVESLKLQEQITRAAAWSTAAATLLAAGNAQAANELATLAAGDNRFGTLTLLALPALGWVAFNIGGPALNQLNNMKTKTRGAAVGVGLGAALLLASQKADAAQEVAQLAAGDSRFAIIATLFLPVIGWVLFNIGGPALNQLNNAANKNKSGVVKKVASKINKRRAVTGAIVGLSAASLLAVPQADAANEVMQLAAGDNRFGIIATLFLPVIGWVLFNIGGPALNQLNNAAAKKK</sequence>
<evidence type="ECO:0000256" key="3">
    <source>
        <dbReference type="ARBA" id="ARBA00022692"/>
    </source>
</evidence>
<organism evidence="9 10">
    <name type="scientific">Coccomyxa subellipsoidea (strain C-169)</name>
    <name type="common">Green microalga</name>
    <dbReference type="NCBI Taxonomy" id="574566"/>
    <lineage>
        <taxon>Eukaryota</taxon>
        <taxon>Viridiplantae</taxon>
        <taxon>Chlorophyta</taxon>
        <taxon>core chlorophytes</taxon>
        <taxon>Trebouxiophyceae</taxon>
        <taxon>Trebouxiophyceae incertae sedis</taxon>
        <taxon>Coccomyxaceae</taxon>
        <taxon>Coccomyxa</taxon>
        <taxon>Coccomyxa subellipsoidea</taxon>
    </lineage>
</organism>
<dbReference type="InterPro" id="IPR009388">
    <property type="entry name" value="PSII_PsbY"/>
</dbReference>
<keyword evidence="3 8" id="KW-0812">Transmembrane</keyword>
<dbReference type="eggNOG" id="ENOG502QVGR">
    <property type="taxonomic scope" value="Eukaryota"/>
</dbReference>
<dbReference type="GO" id="GO:0030145">
    <property type="term" value="F:manganese ion binding"/>
    <property type="evidence" value="ECO:0007669"/>
    <property type="project" value="InterPro"/>
</dbReference>
<dbReference type="GO" id="GO:0009534">
    <property type="term" value="C:chloroplast thylakoid"/>
    <property type="evidence" value="ECO:0007669"/>
    <property type="project" value="TreeGrafter"/>
</dbReference>
<evidence type="ECO:0000256" key="6">
    <source>
        <dbReference type="ARBA" id="ARBA00023136"/>
    </source>
</evidence>
<evidence type="ECO:0000256" key="4">
    <source>
        <dbReference type="ARBA" id="ARBA00022989"/>
    </source>
</evidence>
<protein>
    <recommendedName>
        <fullName evidence="11">Photosystem II PsbY protein</fullName>
    </recommendedName>
</protein>
<keyword evidence="10" id="KW-1185">Reference proteome</keyword>
<keyword evidence="4 8" id="KW-1133">Transmembrane helix</keyword>
<evidence type="ECO:0000256" key="7">
    <source>
        <dbReference type="ARBA" id="ARBA00023276"/>
    </source>
</evidence>
<evidence type="ECO:0000256" key="1">
    <source>
        <dbReference type="ARBA" id="ARBA00004370"/>
    </source>
</evidence>
<keyword evidence="2" id="KW-0602">Photosynthesis</keyword>
<dbReference type="InterPro" id="IPR038760">
    <property type="entry name" value="PsbY_plant"/>
</dbReference>
<dbReference type="Proteomes" id="UP000007264">
    <property type="component" value="Unassembled WGS sequence"/>
</dbReference>
<dbReference type="OrthoDB" id="2016024at2759"/>
<proteinExistence type="predicted"/>
<dbReference type="RefSeq" id="XP_005651838.1">
    <property type="nucleotide sequence ID" value="XM_005651781.1"/>
</dbReference>
<dbReference type="STRING" id="574566.I0Z9H5"/>
<dbReference type="GO" id="GO:0009523">
    <property type="term" value="C:photosystem II"/>
    <property type="evidence" value="ECO:0007669"/>
    <property type="project" value="UniProtKB-KW"/>
</dbReference>
<comment type="subcellular location">
    <subcellularLocation>
        <location evidence="1">Membrane</location>
    </subcellularLocation>
</comment>
<name>I0Z9H5_COCSC</name>
<evidence type="ECO:0000313" key="9">
    <source>
        <dbReference type="EMBL" id="EIE27294.1"/>
    </source>
</evidence>
<feature type="transmembrane region" description="Helical" evidence="8">
    <location>
        <begin position="167"/>
        <end position="185"/>
    </location>
</feature>
<feature type="transmembrane region" description="Helical" evidence="8">
    <location>
        <begin position="254"/>
        <end position="276"/>
    </location>
</feature>
<feature type="transmembrane region" description="Helical" evidence="8">
    <location>
        <begin position="98"/>
        <end position="117"/>
    </location>
</feature>
<reference evidence="9 10" key="1">
    <citation type="journal article" date="2012" name="Genome Biol.">
        <title>The genome of the polar eukaryotic microalga coccomyxa subellipsoidea reveals traits of cold adaptation.</title>
        <authorList>
            <person name="Blanc G."/>
            <person name="Agarkova I."/>
            <person name="Grimwood J."/>
            <person name="Kuo A."/>
            <person name="Brueggeman A."/>
            <person name="Dunigan D."/>
            <person name="Gurnon J."/>
            <person name="Ladunga I."/>
            <person name="Lindquist E."/>
            <person name="Lucas S."/>
            <person name="Pangilinan J."/>
            <person name="Proschold T."/>
            <person name="Salamov A."/>
            <person name="Schmutz J."/>
            <person name="Weeks D."/>
            <person name="Yamada T."/>
            <person name="Claverie J.M."/>
            <person name="Grigoriev I."/>
            <person name="Van Etten J."/>
            <person name="Lomsadze A."/>
            <person name="Borodovsky M."/>
        </authorList>
    </citation>
    <scope>NUCLEOTIDE SEQUENCE [LARGE SCALE GENOMIC DNA]</scope>
    <source>
        <strain evidence="9 10">C-169</strain>
    </source>
</reference>
<evidence type="ECO:0000256" key="5">
    <source>
        <dbReference type="ARBA" id="ARBA00023078"/>
    </source>
</evidence>
<dbReference type="PANTHER" id="PTHR34790">
    <property type="entry name" value="PHOTOSYSTEM II CORE COMPLEX PROTEINS PSBY, CHLOROPLASTIC"/>
    <property type="match status" value="1"/>
</dbReference>
<evidence type="ECO:0008006" key="11">
    <source>
        <dbReference type="Google" id="ProtNLM"/>
    </source>
</evidence>
<feature type="transmembrane region" description="Helical" evidence="8">
    <location>
        <begin position="217"/>
        <end position="234"/>
    </location>
</feature>
<dbReference type="GO" id="GO:0015979">
    <property type="term" value="P:photosynthesis"/>
    <property type="evidence" value="ECO:0007669"/>
    <property type="project" value="UniProtKB-KW"/>
</dbReference>
<dbReference type="PANTHER" id="PTHR34790:SF1">
    <property type="entry name" value="PHOTOSYSTEM II CORE COMPLEX PROTEINS PSBY, CHLOROPLASTIC"/>
    <property type="match status" value="1"/>
</dbReference>